<dbReference type="InterPro" id="IPR012902">
    <property type="entry name" value="N_methyl_site"/>
</dbReference>
<evidence type="ECO:0000313" key="2">
    <source>
        <dbReference type="EMBL" id="WWX25804.1"/>
    </source>
</evidence>
<evidence type="ECO:0000313" key="3">
    <source>
        <dbReference type="Proteomes" id="UP001375370"/>
    </source>
</evidence>
<protein>
    <submittedName>
        <fullName evidence="2">Prepilin-type N-terminal cleavage/methylation domain-containing protein</fullName>
    </submittedName>
</protein>
<dbReference type="NCBIfam" id="TIGR02532">
    <property type="entry name" value="IV_pilin_GFxxxE"/>
    <property type="match status" value="1"/>
</dbReference>
<proteinExistence type="predicted"/>
<reference evidence="2 3" key="1">
    <citation type="submission" date="2024-03" db="EMBL/GenBank/DDBJ databases">
        <title>A Dehalogenimonas Isolated from Estuarine Sediments Dihaloeliminates Chlorinated Alkanes.</title>
        <authorList>
            <person name="Yang Y."/>
            <person name="Wang H."/>
        </authorList>
    </citation>
    <scope>NUCLEOTIDE SEQUENCE [LARGE SCALE GENOMIC DNA]</scope>
    <source>
        <strain evidence="2 3">W</strain>
    </source>
</reference>
<dbReference type="EMBL" id="CP146612">
    <property type="protein sequence ID" value="WWX25804.1"/>
    <property type="molecule type" value="Genomic_DNA"/>
</dbReference>
<keyword evidence="1" id="KW-0812">Transmembrane</keyword>
<organism evidence="2 3">
    <name type="scientific">Candidatus Dehalogenimonas loeffleri</name>
    <dbReference type="NCBI Taxonomy" id="3127115"/>
    <lineage>
        <taxon>Bacteria</taxon>
        <taxon>Bacillati</taxon>
        <taxon>Chloroflexota</taxon>
        <taxon>Dehalococcoidia</taxon>
        <taxon>Dehalococcoidales</taxon>
        <taxon>Dehalococcoidaceae</taxon>
        <taxon>Dehalogenimonas</taxon>
    </lineage>
</organism>
<keyword evidence="1" id="KW-1133">Transmembrane helix</keyword>
<accession>A0ABZ2J863</accession>
<dbReference type="RefSeq" id="WP_338738339.1">
    <property type="nucleotide sequence ID" value="NZ_CP146612.1"/>
</dbReference>
<sequence length="178" mass="19527">MLFKRLFNTRRGFTLVEVLVALTITGLIMGGISTGIIQLMSISERNTNAITAQRQLQQAGDAISTDVVQARRVLYGQGNTPAGTGFSIVLEWTNLVGNEFTITYRITNDGLLLRDESINGGTATTRKIAEHISTSAANTFFVPRSGFPGTYTLTITAIIEGRYTVTETRIYEVRQRSS</sequence>
<keyword evidence="1" id="KW-0472">Membrane</keyword>
<gene>
    <name evidence="2" type="ORF">V8247_02200</name>
</gene>
<keyword evidence="3" id="KW-1185">Reference proteome</keyword>
<dbReference type="Pfam" id="PF07963">
    <property type="entry name" value="N_methyl"/>
    <property type="match status" value="1"/>
</dbReference>
<feature type="transmembrane region" description="Helical" evidence="1">
    <location>
        <begin position="12"/>
        <end position="37"/>
    </location>
</feature>
<dbReference type="Proteomes" id="UP001375370">
    <property type="component" value="Chromosome"/>
</dbReference>
<evidence type="ECO:0000256" key="1">
    <source>
        <dbReference type="SAM" id="Phobius"/>
    </source>
</evidence>
<name>A0ABZ2J863_9CHLR</name>